<accession>A0A1T4JQV3</accession>
<name>A0A1T4JQV3_9BACT</name>
<dbReference type="InterPro" id="IPR004564">
    <property type="entry name" value="OM_lipoprot_carrier_LolA-like"/>
</dbReference>
<dbReference type="CDD" id="cd16325">
    <property type="entry name" value="LolA"/>
    <property type="match status" value="1"/>
</dbReference>
<reference evidence="2 3" key="1">
    <citation type="submission" date="2017-02" db="EMBL/GenBank/DDBJ databases">
        <authorList>
            <person name="Peterson S.W."/>
        </authorList>
    </citation>
    <scope>NUCLEOTIDE SEQUENCE [LARGE SCALE GENOMIC DNA]</scope>
    <source>
        <strain evidence="2 3">ATCC 43854</strain>
    </source>
</reference>
<protein>
    <submittedName>
        <fullName evidence="2">Outer membrane lipoprotein-sorting protein</fullName>
    </submittedName>
</protein>
<keyword evidence="2" id="KW-0449">Lipoprotein</keyword>
<dbReference type="RefSeq" id="WP_158222146.1">
    <property type="nucleotide sequence ID" value="NZ_FUWU01000001.1"/>
</dbReference>
<dbReference type="SUPFAM" id="SSF89392">
    <property type="entry name" value="Prokaryotic lipoproteins and lipoprotein localization factors"/>
    <property type="match status" value="1"/>
</dbReference>
<dbReference type="AlphaFoldDB" id="A0A1T4JQV3"/>
<evidence type="ECO:0000313" key="2">
    <source>
        <dbReference type="EMBL" id="SJZ32475.1"/>
    </source>
</evidence>
<dbReference type="Proteomes" id="UP000190449">
    <property type="component" value="Unassembled WGS sequence"/>
</dbReference>
<organism evidence="2 3">
    <name type="scientific">Fibrobacter intestinalis</name>
    <dbReference type="NCBI Taxonomy" id="28122"/>
    <lineage>
        <taxon>Bacteria</taxon>
        <taxon>Pseudomonadati</taxon>
        <taxon>Fibrobacterota</taxon>
        <taxon>Fibrobacteria</taxon>
        <taxon>Fibrobacterales</taxon>
        <taxon>Fibrobacteraceae</taxon>
        <taxon>Fibrobacter</taxon>
    </lineage>
</organism>
<dbReference type="Pfam" id="PF03548">
    <property type="entry name" value="LolA"/>
    <property type="match status" value="1"/>
</dbReference>
<evidence type="ECO:0000313" key="3">
    <source>
        <dbReference type="Proteomes" id="UP000190449"/>
    </source>
</evidence>
<dbReference type="Gene3D" id="2.50.20.10">
    <property type="entry name" value="Lipoprotein localisation LolA/LolB/LppX"/>
    <property type="match status" value="1"/>
</dbReference>
<keyword evidence="1" id="KW-0732">Signal</keyword>
<evidence type="ECO:0000256" key="1">
    <source>
        <dbReference type="ARBA" id="ARBA00022729"/>
    </source>
</evidence>
<gene>
    <name evidence="2" type="ORF">SAMN02745108_00021</name>
</gene>
<sequence>MVKIYFTIFLFWSGILFAKDSLWDSPADFNSPAFAEIVQTLSSVKKQEGSFIQKRIVQKIQRVFESSGTFLISGKNGIILNVEKPFASRSEISKEKMIQVFPDGTSVEMNAANNAVFREIAASVQAIFNGNLESLQQKFDIYFVTQKKKWIIGLRPKEKMIQKALASILLEGQKNLEKVEMLDGEGNILSYEFRNSAK</sequence>
<dbReference type="STRING" id="28122.SAMN02745108_00021"/>
<proteinExistence type="predicted"/>
<dbReference type="InterPro" id="IPR029046">
    <property type="entry name" value="LolA/LolB/LppX"/>
</dbReference>
<dbReference type="EMBL" id="FUWU01000001">
    <property type="protein sequence ID" value="SJZ32475.1"/>
    <property type="molecule type" value="Genomic_DNA"/>
</dbReference>